<gene>
    <name evidence="3" type="ORF">MGR_2958</name>
</gene>
<feature type="transmembrane region" description="Helical" evidence="2">
    <location>
        <begin position="104"/>
        <end position="123"/>
    </location>
</feature>
<accession>A4TUF0</accession>
<feature type="transmembrane region" description="Helical" evidence="2">
    <location>
        <begin position="76"/>
        <end position="98"/>
    </location>
</feature>
<feature type="transmembrane region" description="Helical" evidence="2">
    <location>
        <begin position="371"/>
        <end position="389"/>
    </location>
</feature>
<feature type="compositionally biased region" description="Basic and acidic residues" evidence="1">
    <location>
        <begin position="475"/>
        <end position="485"/>
    </location>
</feature>
<proteinExistence type="predicted"/>
<dbReference type="AlphaFoldDB" id="A4TUF0"/>
<feature type="transmembrane region" description="Helical" evidence="2">
    <location>
        <begin position="12"/>
        <end position="32"/>
    </location>
</feature>
<protein>
    <recommendedName>
        <fullName evidence="4">Transmembrane protein</fullName>
    </recommendedName>
</protein>
<keyword evidence="2" id="KW-0472">Membrane</keyword>
<evidence type="ECO:0000313" key="3">
    <source>
        <dbReference type="EMBL" id="CAM74257.1"/>
    </source>
</evidence>
<keyword evidence="2" id="KW-1133">Transmembrane helix</keyword>
<feature type="transmembrane region" description="Helical" evidence="2">
    <location>
        <begin position="52"/>
        <end position="69"/>
    </location>
</feature>
<name>A4TUF0_9PROT</name>
<evidence type="ECO:0008006" key="4">
    <source>
        <dbReference type="Google" id="ProtNLM"/>
    </source>
</evidence>
<sequence length="485" mass="53863">MIGATARFLHWQGWRIASVAAVMLLLLGPALWNGYPLVYFDSEDYVEMAFSWQPIIFRIMTYGLVTVLARPFDTLWVIPVFQALLMAWMLHEAVWAWIARYRPHVYLAMGLLLSLATGLPWVVAQVMADMFAGLTILGVAVLAFGSALPRWRRAVLIPVVGLSICVHMTHVAVASGLVLVLAAMWLASRFSLRMPRPRLVFVLPAVALGVGLVPATHWMATGKGFFSASGQVLQLALFVQDGLAQKYLDEVCPGGAPLKLCEYKDQLPHTADEFLWGPSVFQQLGGWTGMQDEAAAIVKGTVKTFPMDTAKAMVGNTLTQMELIGTGEDLVPMSWHFVKTQLRRYPDDFRAFRYAMQQRHGGIDFELLNQIQVPIAQAAQLAALVLLAVAWKRRDRISTGLLAVVIVAFLGNAFVCGALSNPHDRYQNRIVWLALFAVSIAAIRLDQRFTAKRPASAGERRSVVDYPEQQNQPQKQDRPGADHRQ</sequence>
<feature type="region of interest" description="Disordered" evidence="1">
    <location>
        <begin position="453"/>
        <end position="485"/>
    </location>
</feature>
<organism evidence="3">
    <name type="scientific">Magnetospirillum gryphiswaldense</name>
    <dbReference type="NCBI Taxonomy" id="55518"/>
    <lineage>
        <taxon>Bacteria</taxon>
        <taxon>Pseudomonadati</taxon>
        <taxon>Pseudomonadota</taxon>
        <taxon>Alphaproteobacteria</taxon>
        <taxon>Rhodospirillales</taxon>
        <taxon>Rhodospirillaceae</taxon>
        <taxon>Magnetospirillum</taxon>
    </lineage>
</organism>
<dbReference type="RefSeq" id="WP_199791998.1">
    <property type="nucleotide sequence ID" value="NZ_CP027527.1"/>
</dbReference>
<evidence type="ECO:0000256" key="1">
    <source>
        <dbReference type="SAM" id="MobiDB-lite"/>
    </source>
</evidence>
<feature type="transmembrane region" description="Helical" evidence="2">
    <location>
        <begin position="130"/>
        <end position="148"/>
    </location>
</feature>
<evidence type="ECO:0000256" key="2">
    <source>
        <dbReference type="SAM" id="Phobius"/>
    </source>
</evidence>
<feature type="transmembrane region" description="Helical" evidence="2">
    <location>
        <begin position="426"/>
        <end position="445"/>
    </location>
</feature>
<reference evidence="3" key="1">
    <citation type="journal article" date="2007" name="J. Bacteriol.">
        <title>Comparative genome analysis of four magnetotactic bacteria reveals a complex set of group-specific genes implicated in magnetosome biomineralization and function.</title>
        <authorList>
            <person name="Richter M."/>
            <person name="Kube M."/>
            <person name="Bazylinski D.A."/>
            <person name="Lombardot T."/>
            <person name="Gloeckner F.O."/>
            <person name="Reinhardt R."/>
            <person name="Schueler D."/>
        </authorList>
    </citation>
    <scope>NUCLEOTIDE SEQUENCE</scope>
    <source>
        <strain evidence="3">MSR-1</strain>
    </source>
</reference>
<keyword evidence="2" id="KW-0812">Transmembrane</keyword>
<feature type="transmembrane region" description="Helical" evidence="2">
    <location>
        <begin position="199"/>
        <end position="220"/>
    </location>
</feature>
<dbReference type="EMBL" id="CU459003">
    <property type="protein sequence ID" value="CAM74257.1"/>
    <property type="molecule type" value="Genomic_DNA"/>
</dbReference>
<feature type="transmembrane region" description="Helical" evidence="2">
    <location>
        <begin position="401"/>
        <end position="420"/>
    </location>
</feature>
<feature type="transmembrane region" description="Helical" evidence="2">
    <location>
        <begin position="154"/>
        <end position="187"/>
    </location>
</feature>